<protein>
    <submittedName>
        <fullName evidence="1">PIR Superfamily Protein</fullName>
    </submittedName>
</protein>
<dbReference type="Proteomes" id="UP000078550">
    <property type="component" value="Unassembled WGS sequence"/>
</dbReference>
<evidence type="ECO:0000313" key="4">
    <source>
        <dbReference type="Proteomes" id="UP000078555"/>
    </source>
</evidence>
<keyword evidence="4" id="KW-1185">Reference proteome</keyword>
<evidence type="ECO:0000313" key="2">
    <source>
        <dbReference type="EMBL" id="SBT58263.1"/>
    </source>
</evidence>
<gene>
    <name evidence="2" type="ORF">POVWA1_086650</name>
    <name evidence="1" type="ORF">POVWA2_000050</name>
</gene>
<accession>A0A1A8YHC3</accession>
<proteinExistence type="predicted"/>
<dbReference type="Proteomes" id="UP000078555">
    <property type="component" value="Unassembled WGS sequence"/>
</dbReference>
<dbReference type="EMBL" id="FLRD01001794">
    <property type="protein sequence ID" value="SBT58263.1"/>
    <property type="molecule type" value="Genomic_DNA"/>
</dbReference>
<dbReference type="EMBL" id="FLRE01000001">
    <property type="protein sequence ID" value="SBT30656.1"/>
    <property type="molecule type" value="Genomic_DNA"/>
</dbReference>
<dbReference type="AlphaFoldDB" id="A0A1A8YHC3"/>
<name>A0A1A8YHC3_PLAOA</name>
<evidence type="ECO:0000313" key="3">
    <source>
        <dbReference type="Proteomes" id="UP000078550"/>
    </source>
</evidence>
<reference evidence="1" key="3">
    <citation type="submission" date="2016-05" db="EMBL/GenBank/DDBJ databases">
        <authorList>
            <person name="Lavstsen T."/>
            <person name="Jespersen J.S."/>
        </authorList>
    </citation>
    <scope>NUCLEOTIDE SEQUENCE [LARGE SCALE GENOMIC DNA]</scope>
</reference>
<reference evidence="3" key="1">
    <citation type="submission" date="2016-05" db="EMBL/GenBank/DDBJ databases">
        <authorList>
            <person name="Naeem Raeece"/>
        </authorList>
    </citation>
    <scope>NUCLEOTIDE SEQUENCE [LARGE SCALE GENOMIC DNA]</scope>
</reference>
<reference evidence="4" key="2">
    <citation type="submission" date="2016-05" db="EMBL/GenBank/DDBJ databases">
        <authorList>
            <person name="Naeem R."/>
        </authorList>
    </citation>
    <scope>NUCLEOTIDE SEQUENCE [LARGE SCALE GENOMIC DNA]</scope>
</reference>
<organism evidence="1 3">
    <name type="scientific">Plasmodium ovale wallikeri</name>
    <dbReference type="NCBI Taxonomy" id="864142"/>
    <lineage>
        <taxon>Eukaryota</taxon>
        <taxon>Sar</taxon>
        <taxon>Alveolata</taxon>
        <taxon>Apicomplexa</taxon>
        <taxon>Aconoidasida</taxon>
        <taxon>Haemosporida</taxon>
        <taxon>Plasmodiidae</taxon>
        <taxon>Plasmodium</taxon>
        <taxon>Plasmodium (Plasmodium)</taxon>
    </lineage>
</organism>
<sequence length="139" mass="15946">MCDEYKTHSGSDIKILDNFCEDSALIKENRNNTKRKEDCESIYYNIFSRKNKLLNIHTKEMRGNRTLEADSKCNTKILESIFPSINCNFINENESRPDAVHNAAHTLQMRYGSAYPNERLSNDGALSAAAEREKIILLL</sequence>
<evidence type="ECO:0000313" key="1">
    <source>
        <dbReference type="EMBL" id="SBT30656.1"/>
    </source>
</evidence>